<dbReference type="OrthoDB" id="2836272at2"/>
<sequence length="319" mass="37911">MKYEEIESLLKFDEKESKLFMPNEIFEDLQNNIKKGVHIPVAYSYYYLVNWLYRHAKFAYNQIDNRKMKEILGYNPDTKGIDYILKKNGALDTMGYTETVKDFPVVWELSEDDGLTFTLLSEMDDYFKEEIKGSISRKYTVKFPVKAFHRHIYDEEMKGDYNNGYEDGTFFEVDNTHLIPFEVFMYCMNNDKIGCTGFYLYAFLKMNNQIFRGAYDIPMKTLAEKTGLPYTTMTDSLSNLRKYKMVEGIHNQEFFCIALEDHKRKANSYITNEFTQFTNEPVEYERIKVLEVEEYFELLEKQQNQENGQEFDSDTITQI</sequence>
<name>A0A3T0KTM5_9BACI</name>
<dbReference type="AlphaFoldDB" id="A0A3T0KTM5"/>
<accession>A0A3T0KTM5</accession>
<organism evidence="1 2">
    <name type="scientific">Peribacillus asahii</name>
    <dbReference type="NCBI Taxonomy" id="228899"/>
    <lineage>
        <taxon>Bacteria</taxon>
        <taxon>Bacillati</taxon>
        <taxon>Bacillota</taxon>
        <taxon>Bacilli</taxon>
        <taxon>Bacillales</taxon>
        <taxon>Bacillaceae</taxon>
        <taxon>Peribacillus</taxon>
    </lineage>
</organism>
<reference evidence="1 2" key="1">
    <citation type="submission" date="2018-01" db="EMBL/GenBank/DDBJ databases">
        <title>Bacillus asahii Genome sequencing and assembly.</title>
        <authorList>
            <person name="Jiang H."/>
            <person name="Feng Y."/>
            <person name="Zhao F."/>
            <person name="Lin X."/>
        </authorList>
    </citation>
    <scope>NUCLEOTIDE SEQUENCE [LARGE SCALE GENOMIC DNA]</scope>
    <source>
        <strain evidence="1 2">OM18</strain>
    </source>
</reference>
<dbReference type="EMBL" id="CP026095">
    <property type="protein sequence ID" value="AZV43678.1"/>
    <property type="molecule type" value="Genomic_DNA"/>
</dbReference>
<evidence type="ECO:0000313" key="1">
    <source>
        <dbReference type="EMBL" id="AZV43678.1"/>
    </source>
</evidence>
<dbReference type="KEGG" id="pasa:BAOM_3069"/>
<proteinExistence type="predicted"/>
<protein>
    <submittedName>
        <fullName evidence="1">Uncharacterized protein</fullName>
    </submittedName>
</protein>
<gene>
    <name evidence="1" type="ORF">BAOM_3069</name>
</gene>
<evidence type="ECO:0000313" key="2">
    <source>
        <dbReference type="Proteomes" id="UP000283095"/>
    </source>
</evidence>
<dbReference type="RefSeq" id="WP_127760803.1">
    <property type="nucleotide sequence ID" value="NZ_CP026095.1"/>
</dbReference>
<dbReference type="Proteomes" id="UP000283095">
    <property type="component" value="Chromosome"/>
</dbReference>